<dbReference type="PANTHER" id="PTHR12302:SF26">
    <property type="entry name" value="BLR1266 PROTEIN"/>
    <property type="match status" value="1"/>
</dbReference>
<accession>Q1QGL4</accession>
<feature type="chain" id="PRO_5004195665" evidence="1">
    <location>
        <begin position="19"/>
        <end position="171"/>
    </location>
</feature>
<reference evidence="3 4" key="1">
    <citation type="submission" date="2006-03" db="EMBL/GenBank/DDBJ databases">
        <title>Complete sequence of chromosome of Nitrobacter hamburgensis X14.</title>
        <authorList>
            <consortium name="US DOE Joint Genome Institute"/>
            <person name="Copeland A."/>
            <person name="Lucas S."/>
            <person name="Lapidus A."/>
            <person name="Barry K."/>
            <person name="Detter J.C."/>
            <person name="Glavina del Rio T."/>
            <person name="Hammon N."/>
            <person name="Israni S."/>
            <person name="Dalin E."/>
            <person name="Tice H."/>
            <person name="Pitluck S."/>
            <person name="Chain P."/>
            <person name="Malfatti S."/>
            <person name="Shin M."/>
            <person name="Vergez L."/>
            <person name="Schmutz J."/>
            <person name="Larimer F."/>
            <person name="Land M."/>
            <person name="Hauser L."/>
            <person name="Kyrpides N."/>
            <person name="Ivanova N."/>
            <person name="Ward B."/>
            <person name="Arp D."/>
            <person name="Klotz M."/>
            <person name="Stein L."/>
            <person name="O'Mullan G."/>
            <person name="Starkenburg S."/>
            <person name="Sayavedra L."/>
            <person name="Poret-Peterson A.T."/>
            <person name="Gentry M.E."/>
            <person name="Bruce D."/>
            <person name="Richardson P."/>
        </authorList>
    </citation>
    <scope>NUCLEOTIDE SEQUENCE [LARGE SCALE GENOMIC DNA]</scope>
    <source>
        <strain evidence="4">DSM 10229 / NCIMB 13809 / X14</strain>
    </source>
</reference>
<organism evidence="3 4">
    <name type="scientific">Nitrobacter hamburgensis (strain DSM 10229 / NCIMB 13809 / X14)</name>
    <dbReference type="NCBI Taxonomy" id="323097"/>
    <lineage>
        <taxon>Bacteria</taxon>
        <taxon>Pseudomonadati</taxon>
        <taxon>Pseudomonadota</taxon>
        <taxon>Alphaproteobacteria</taxon>
        <taxon>Hyphomicrobiales</taxon>
        <taxon>Nitrobacteraceae</taxon>
        <taxon>Nitrobacter</taxon>
    </lineage>
</organism>
<evidence type="ECO:0000313" key="3">
    <source>
        <dbReference type="EMBL" id="ABE64633.1"/>
    </source>
</evidence>
<sequence length="171" mass="18462">MIRQTLFATALLALPTHAQPLTGQASVVDGDTLEIHGQRIRLSGIDAPESSQLCRGDDSLQYRCGAKAANELDEHIAGRPVSCEGVGRDQYGRLVAVCSVNGADLGDWIVRAGLAFDWPRYSRGKYAAAQKEAERAERGVWAGSYIVPWAYRACIRKGGRPSGCSDEANAR</sequence>
<dbReference type="OrthoDB" id="9805504at2"/>
<evidence type="ECO:0000256" key="1">
    <source>
        <dbReference type="SAM" id="SignalP"/>
    </source>
</evidence>
<gene>
    <name evidence="3" type="ordered locus">Nham_3956</name>
</gene>
<dbReference type="STRING" id="323097.Nham_3956"/>
<feature type="domain" description="TNase-like" evidence="2">
    <location>
        <begin position="27"/>
        <end position="143"/>
    </location>
</feature>
<proteinExistence type="predicted"/>
<dbReference type="SMART" id="SM00318">
    <property type="entry name" value="SNc"/>
    <property type="match status" value="1"/>
</dbReference>
<dbReference type="Proteomes" id="UP000001953">
    <property type="component" value="Chromosome"/>
</dbReference>
<dbReference type="RefSeq" id="WP_011512262.1">
    <property type="nucleotide sequence ID" value="NC_007964.1"/>
</dbReference>
<dbReference type="PANTHER" id="PTHR12302">
    <property type="entry name" value="EBNA2 BINDING PROTEIN P100"/>
    <property type="match status" value="1"/>
</dbReference>
<dbReference type="HOGENOM" id="CLU_046484_6_1_5"/>
<dbReference type="Pfam" id="PF00565">
    <property type="entry name" value="SNase"/>
    <property type="match status" value="1"/>
</dbReference>
<keyword evidence="1" id="KW-0732">Signal</keyword>
<dbReference type="eggNOG" id="COG1525">
    <property type="taxonomic scope" value="Bacteria"/>
</dbReference>
<dbReference type="AlphaFoldDB" id="Q1QGL4"/>
<dbReference type="Gene3D" id="2.40.50.90">
    <property type="match status" value="1"/>
</dbReference>
<dbReference type="KEGG" id="nha:Nham_3956"/>
<evidence type="ECO:0000259" key="2">
    <source>
        <dbReference type="PROSITE" id="PS50830"/>
    </source>
</evidence>
<name>Q1QGL4_NITHX</name>
<dbReference type="EMBL" id="CP000319">
    <property type="protein sequence ID" value="ABE64633.1"/>
    <property type="molecule type" value="Genomic_DNA"/>
</dbReference>
<evidence type="ECO:0000313" key="4">
    <source>
        <dbReference type="Proteomes" id="UP000001953"/>
    </source>
</evidence>
<feature type="signal peptide" evidence="1">
    <location>
        <begin position="1"/>
        <end position="18"/>
    </location>
</feature>
<dbReference type="SUPFAM" id="SSF50199">
    <property type="entry name" value="Staphylococcal nuclease"/>
    <property type="match status" value="1"/>
</dbReference>
<protein>
    <submittedName>
        <fullName evidence="3">Nuclease (SNase-like)</fullName>
    </submittedName>
</protein>
<dbReference type="InterPro" id="IPR016071">
    <property type="entry name" value="Staphylococal_nuclease_OB-fold"/>
</dbReference>
<dbReference type="InterPro" id="IPR035437">
    <property type="entry name" value="SNase_OB-fold_sf"/>
</dbReference>
<keyword evidence="4" id="KW-1185">Reference proteome</keyword>
<dbReference type="PROSITE" id="PS50830">
    <property type="entry name" value="TNASE_3"/>
    <property type="match status" value="1"/>
</dbReference>